<name>A0A5M3VW53_9ACTN</name>
<gene>
    <name evidence="1" type="ORF">Acor_24830</name>
</gene>
<proteinExistence type="predicted"/>
<organism evidence="1 2">
    <name type="scientific">Acrocarpospora corrugata</name>
    <dbReference type="NCBI Taxonomy" id="35763"/>
    <lineage>
        <taxon>Bacteria</taxon>
        <taxon>Bacillati</taxon>
        <taxon>Actinomycetota</taxon>
        <taxon>Actinomycetes</taxon>
        <taxon>Streptosporangiales</taxon>
        <taxon>Streptosporangiaceae</taxon>
        <taxon>Acrocarpospora</taxon>
    </lineage>
</organism>
<dbReference type="AlphaFoldDB" id="A0A5M3VW53"/>
<dbReference type="EMBL" id="BLAD01000044">
    <property type="protein sequence ID" value="GES00419.1"/>
    <property type="molecule type" value="Genomic_DNA"/>
</dbReference>
<dbReference type="Proteomes" id="UP000334990">
    <property type="component" value="Unassembled WGS sequence"/>
</dbReference>
<sequence length="184" mass="18605">MVEIAEMAALVVPYITAAVGAYGAAVWTKTQELAAEETAGWGRRMLQRLAGRPESRPALESAVADVEADANDGDAVAALRMQVKKALAADPELAAEIATMLAAASPVTAGAGSQVISGSHIVGDVNQIGSARDVSITGRGGVSVRGNNSGIVSTGDGARNVQMNAEASGQGRVYQAGGDQTVNE</sequence>
<accession>A0A5M3VW53</accession>
<evidence type="ECO:0000313" key="2">
    <source>
        <dbReference type="Proteomes" id="UP000334990"/>
    </source>
</evidence>
<reference evidence="1 2" key="1">
    <citation type="submission" date="2019-10" db="EMBL/GenBank/DDBJ databases">
        <title>Whole genome shotgun sequence of Acrocarpospora corrugata NBRC 13972.</title>
        <authorList>
            <person name="Ichikawa N."/>
            <person name="Kimura A."/>
            <person name="Kitahashi Y."/>
            <person name="Komaki H."/>
            <person name="Oguchi A."/>
        </authorList>
    </citation>
    <scope>NUCLEOTIDE SEQUENCE [LARGE SCALE GENOMIC DNA]</scope>
    <source>
        <strain evidence="1 2">NBRC 13972</strain>
    </source>
</reference>
<dbReference type="RefSeq" id="WP_174876138.1">
    <property type="nucleotide sequence ID" value="NZ_BAAABN010000033.1"/>
</dbReference>
<evidence type="ECO:0000313" key="1">
    <source>
        <dbReference type="EMBL" id="GES00419.1"/>
    </source>
</evidence>
<keyword evidence="2" id="KW-1185">Reference proteome</keyword>
<comment type="caution">
    <text evidence="1">The sequence shown here is derived from an EMBL/GenBank/DDBJ whole genome shotgun (WGS) entry which is preliminary data.</text>
</comment>
<protein>
    <submittedName>
        <fullName evidence="1">Uncharacterized protein</fullName>
    </submittedName>
</protein>